<accession>A0A2R9SXM1</accession>
<name>A0A2R9SXM1_9BACL</name>
<dbReference type="RefSeq" id="WP_006209097.1">
    <property type="nucleotide sequence ID" value="NZ_ADHJ01000017.1"/>
</dbReference>
<dbReference type="AlphaFoldDB" id="A0A2R9SXM1"/>
<proteinExistence type="predicted"/>
<evidence type="ECO:0000313" key="2">
    <source>
        <dbReference type="Proteomes" id="UP000003094"/>
    </source>
</evidence>
<dbReference type="GeneID" id="97556805"/>
<keyword evidence="2" id="KW-1185">Reference proteome</keyword>
<reference evidence="1 2" key="1">
    <citation type="journal article" date="2010" name="BMC Genomics">
        <title>Genome sequence of the pattern forming Paenibacillus vortex bacterium reveals potential for thriving in complex environments.</title>
        <authorList>
            <person name="Sirota-Madi A."/>
            <person name="Olender T."/>
            <person name="Helman Y."/>
            <person name="Ingham C."/>
            <person name="Brainis I."/>
            <person name="Roth D."/>
            <person name="Hagi E."/>
            <person name="Brodsky L."/>
            <person name="Leshkowitz D."/>
            <person name="Galatenko V."/>
            <person name="Nikolaev V."/>
            <person name="Mugasimangalam R.C."/>
            <person name="Bransburg-Zabary S."/>
            <person name="Gutnick D.L."/>
            <person name="Lancet D."/>
            <person name="Ben-Jacob E."/>
        </authorList>
    </citation>
    <scope>NUCLEOTIDE SEQUENCE [LARGE SCALE GENOMIC DNA]</scope>
    <source>
        <strain evidence="1 2">V453</strain>
    </source>
</reference>
<dbReference type="Proteomes" id="UP000003094">
    <property type="component" value="Unassembled WGS sequence"/>
</dbReference>
<dbReference type="KEGG" id="pvo:PVOR_11444"/>
<organism evidence="1 2">
    <name type="scientific">Paenibacillus vortex V453</name>
    <dbReference type="NCBI Taxonomy" id="715225"/>
    <lineage>
        <taxon>Bacteria</taxon>
        <taxon>Bacillati</taxon>
        <taxon>Bacillota</taxon>
        <taxon>Bacilli</taxon>
        <taxon>Bacillales</taxon>
        <taxon>Paenibacillaceae</taxon>
        <taxon>Paenibacillus</taxon>
    </lineage>
</organism>
<comment type="caution">
    <text evidence="1">The sequence shown here is derived from an EMBL/GenBank/DDBJ whole genome shotgun (WGS) entry which is preliminary data.</text>
</comment>
<gene>
    <name evidence="1" type="ORF">PVOR_11444</name>
</gene>
<protein>
    <submittedName>
        <fullName evidence="1">Uncharacterized protein</fullName>
    </submittedName>
</protein>
<sequence length="47" mass="5186">MSVLLTENVLANGQEWTISEPLCYNKTSYVPISEGERLVGEDKNGVT</sequence>
<evidence type="ECO:0000313" key="1">
    <source>
        <dbReference type="EMBL" id="EFU42125.1"/>
    </source>
</evidence>
<dbReference type="EMBL" id="ADHJ01000017">
    <property type="protein sequence ID" value="EFU42125.1"/>
    <property type="molecule type" value="Genomic_DNA"/>
</dbReference>